<protein>
    <submittedName>
        <fullName evidence="5">Polysaccharide deacetylase</fullName>
    </submittedName>
</protein>
<evidence type="ECO:0000256" key="3">
    <source>
        <dbReference type="SAM" id="SignalP"/>
    </source>
</evidence>
<dbReference type="AlphaFoldDB" id="A0A4R4DY16"/>
<sequence length="291" mass="33150">MLKSLLLFLLLTTNTVVPANDHYENQPIHYQDKALVLMYHEVKNNNGSIAVSTDQFDKHLSMLKANGYNVISIEQFDDFMTGKEKKIPPNAVVLTFDDGYEDFYENAYPILQKYKMPATNFIIVKSTDVYNPDIIPHMTWEQMVEMRKNGMSFYSHTYDSHKYVAVNSKGTTAPLLGGPIYLPDKQRVETQEEYYDRIKEDLSKANDLLNSKLGNTRNIISFPYGSFSDTTIQVSKELDMHLYITIKEGINKPGDPVATRINAGKRDFSAEELLAKMKEYDDPSTAPAATK</sequence>
<feature type="domain" description="NodB homology" evidence="4">
    <location>
        <begin position="90"/>
        <end position="291"/>
    </location>
</feature>
<dbReference type="PROSITE" id="PS51677">
    <property type="entry name" value="NODB"/>
    <property type="match status" value="1"/>
</dbReference>
<comment type="caution">
    <text evidence="5">The sequence shown here is derived from an EMBL/GenBank/DDBJ whole genome shotgun (WGS) entry which is preliminary data.</text>
</comment>
<keyword evidence="2 3" id="KW-0732">Signal</keyword>
<accession>A0A4R4DY16</accession>
<evidence type="ECO:0000256" key="1">
    <source>
        <dbReference type="ARBA" id="ARBA00004613"/>
    </source>
</evidence>
<dbReference type="GO" id="GO:0005576">
    <property type="term" value="C:extracellular region"/>
    <property type="evidence" value="ECO:0007669"/>
    <property type="project" value="UniProtKB-SubCell"/>
</dbReference>
<keyword evidence="6" id="KW-1185">Reference proteome</keyword>
<evidence type="ECO:0000259" key="4">
    <source>
        <dbReference type="PROSITE" id="PS51677"/>
    </source>
</evidence>
<dbReference type="RefSeq" id="WP_132420459.1">
    <property type="nucleotide sequence ID" value="NZ_SKFG01000045.1"/>
</dbReference>
<feature type="chain" id="PRO_5020399469" evidence="3">
    <location>
        <begin position="20"/>
        <end position="291"/>
    </location>
</feature>
<feature type="signal peptide" evidence="3">
    <location>
        <begin position="1"/>
        <end position="19"/>
    </location>
</feature>
<dbReference type="InterPro" id="IPR011330">
    <property type="entry name" value="Glyco_hydro/deAcase_b/a-brl"/>
</dbReference>
<dbReference type="Gene3D" id="3.20.20.370">
    <property type="entry name" value="Glycoside hydrolase/deacetylase"/>
    <property type="match status" value="1"/>
</dbReference>
<evidence type="ECO:0000313" key="5">
    <source>
        <dbReference type="EMBL" id="TCZ70204.1"/>
    </source>
</evidence>
<evidence type="ECO:0000256" key="2">
    <source>
        <dbReference type="ARBA" id="ARBA00022729"/>
    </source>
</evidence>
<dbReference type="OrthoDB" id="9778320at2"/>
<dbReference type="Proteomes" id="UP000295418">
    <property type="component" value="Unassembled WGS sequence"/>
</dbReference>
<evidence type="ECO:0000313" key="6">
    <source>
        <dbReference type="Proteomes" id="UP000295418"/>
    </source>
</evidence>
<dbReference type="PANTHER" id="PTHR34216">
    <property type="match status" value="1"/>
</dbReference>
<dbReference type="InterPro" id="IPR002509">
    <property type="entry name" value="NODB_dom"/>
</dbReference>
<dbReference type="GO" id="GO:0005975">
    <property type="term" value="P:carbohydrate metabolic process"/>
    <property type="evidence" value="ECO:0007669"/>
    <property type="project" value="InterPro"/>
</dbReference>
<comment type="subcellular location">
    <subcellularLocation>
        <location evidence="1">Secreted</location>
    </subcellularLocation>
</comment>
<proteinExistence type="predicted"/>
<name>A0A4R4DY16_9BACL</name>
<dbReference type="SUPFAM" id="SSF88713">
    <property type="entry name" value="Glycoside hydrolase/deacetylase"/>
    <property type="match status" value="1"/>
</dbReference>
<dbReference type="InterPro" id="IPR051398">
    <property type="entry name" value="Polysacch_Deacetylase"/>
</dbReference>
<dbReference type="Pfam" id="PF01522">
    <property type="entry name" value="Polysacc_deac_1"/>
    <property type="match status" value="1"/>
</dbReference>
<reference evidence="5 6" key="1">
    <citation type="submission" date="2019-03" db="EMBL/GenBank/DDBJ databases">
        <authorList>
            <person name="Kim M.K.M."/>
        </authorList>
    </citation>
    <scope>NUCLEOTIDE SEQUENCE [LARGE SCALE GENOMIC DNA]</scope>
    <source>
        <strain evidence="5 6">18JY21-1</strain>
    </source>
</reference>
<dbReference type="EMBL" id="SKFG01000045">
    <property type="protein sequence ID" value="TCZ70204.1"/>
    <property type="molecule type" value="Genomic_DNA"/>
</dbReference>
<dbReference type="PANTHER" id="PTHR34216:SF3">
    <property type="entry name" value="POLY-BETA-1,6-N-ACETYL-D-GLUCOSAMINE N-DEACETYLASE"/>
    <property type="match status" value="1"/>
</dbReference>
<gene>
    <name evidence="5" type="ORF">E0485_23325</name>
</gene>
<organism evidence="5 6">
    <name type="scientific">Paenibacillus albiflavus</name>
    <dbReference type="NCBI Taxonomy" id="2545760"/>
    <lineage>
        <taxon>Bacteria</taxon>
        <taxon>Bacillati</taxon>
        <taxon>Bacillota</taxon>
        <taxon>Bacilli</taxon>
        <taxon>Bacillales</taxon>
        <taxon>Paenibacillaceae</taxon>
        <taxon>Paenibacillus</taxon>
    </lineage>
</organism>
<dbReference type="GO" id="GO:0016810">
    <property type="term" value="F:hydrolase activity, acting on carbon-nitrogen (but not peptide) bonds"/>
    <property type="evidence" value="ECO:0007669"/>
    <property type="project" value="InterPro"/>
</dbReference>